<dbReference type="InterPro" id="IPR033130">
    <property type="entry name" value="RNase_T2_His_AS_2"/>
</dbReference>
<sequence>MPREEPGDYDIYLLAQTWSPMFCCKKADRCTTVPWAFSARHLSLHGLWPSFAVPRPDGSKHGSPSPTSCSYKAKLLASQLPREYIDVAPSFTRWNAAEHKAEVGDLAKHEWVKHGTCSGLSPDAYFAEALNALRFLPGDRGTPALISGNVGGEVSAAQLRSEYGRRVAIRADKHCRLSEVTSCFAKGPNGTVGPQIDCPSHVMGGRDSGHCSRFVINELGKCLAGDGQKKK</sequence>
<accession>A0A0D3L142</accession>
<dbReference type="GO" id="GO:0033897">
    <property type="term" value="F:ribonuclease T2 activity"/>
    <property type="evidence" value="ECO:0007669"/>
    <property type="project" value="InterPro"/>
</dbReference>
<evidence type="ECO:0000313" key="4">
    <source>
        <dbReference type="Proteomes" id="UP000013827"/>
    </source>
</evidence>
<protein>
    <submittedName>
        <fullName evidence="3">Uncharacterized protein</fullName>
    </submittedName>
</protein>
<evidence type="ECO:0000256" key="2">
    <source>
        <dbReference type="RuleBase" id="RU004328"/>
    </source>
</evidence>
<dbReference type="RefSeq" id="XP_005794156.1">
    <property type="nucleotide sequence ID" value="XM_005794099.1"/>
</dbReference>
<dbReference type="OMA" id="ACPPHIH"/>
<reference evidence="4" key="1">
    <citation type="journal article" date="2013" name="Nature">
        <title>Pan genome of the phytoplankton Emiliania underpins its global distribution.</title>
        <authorList>
            <person name="Read B.A."/>
            <person name="Kegel J."/>
            <person name="Klute M.J."/>
            <person name="Kuo A."/>
            <person name="Lefebvre S.C."/>
            <person name="Maumus F."/>
            <person name="Mayer C."/>
            <person name="Miller J."/>
            <person name="Monier A."/>
            <person name="Salamov A."/>
            <person name="Young J."/>
            <person name="Aguilar M."/>
            <person name="Claverie J.M."/>
            <person name="Frickenhaus S."/>
            <person name="Gonzalez K."/>
            <person name="Herman E.K."/>
            <person name="Lin Y.C."/>
            <person name="Napier J."/>
            <person name="Ogata H."/>
            <person name="Sarno A.F."/>
            <person name="Shmutz J."/>
            <person name="Schroeder D."/>
            <person name="de Vargas C."/>
            <person name="Verret F."/>
            <person name="von Dassow P."/>
            <person name="Valentin K."/>
            <person name="Van de Peer Y."/>
            <person name="Wheeler G."/>
            <person name="Dacks J.B."/>
            <person name="Delwiche C.F."/>
            <person name="Dyhrman S.T."/>
            <person name="Glockner G."/>
            <person name="John U."/>
            <person name="Richards T."/>
            <person name="Worden A.Z."/>
            <person name="Zhang X."/>
            <person name="Grigoriev I.V."/>
            <person name="Allen A.E."/>
            <person name="Bidle K."/>
            <person name="Borodovsky M."/>
            <person name="Bowler C."/>
            <person name="Brownlee C."/>
            <person name="Cock J.M."/>
            <person name="Elias M."/>
            <person name="Gladyshev V.N."/>
            <person name="Groth M."/>
            <person name="Guda C."/>
            <person name="Hadaegh A."/>
            <person name="Iglesias-Rodriguez M.D."/>
            <person name="Jenkins J."/>
            <person name="Jones B.M."/>
            <person name="Lawson T."/>
            <person name="Leese F."/>
            <person name="Lindquist E."/>
            <person name="Lobanov A."/>
            <person name="Lomsadze A."/>
            <person name="Malik S.B."/>
            <person name="Marsh M.E."/>
            <person name="Mackinder L."/>
            <person name="Mock T."/>
            <person name="Mueller-Roeber B."/>
            <person name="Pagarete A."/>
            <person name="Parker M."/>
            <person name="Probert I."/>
            <person name="Quesneville H."/>
            <person name="Raines C."/>
            <person name="Rensing S.A."/>
            <person name="Riano-Pachon D.M."/>
            <person name="Richier S."/>
            <person name="Rokitta S."/>
            <person name="Shiraiwa Y."/>
            <person name="Soanes D.M."/>
            <person name="van der Giezen M."/>
            <person name="Wahlund T.M."/>
            <person name="Williams B."/>
            <person name="Wilson W."/>
            <person name="Wolfe G."/>
            <person name="Wurch L.L."/>
        </authorList>
    </citation>
    <scope>NUCLEOTIDE SEQUENCE</scope>
</reference>
<name>A0A0D3L142_EMIH1</name>
<organism evidence="3 4">
    <name type="scientific">Emiliania huxleyi (strain CCMP1516)</name>
    <dbReference type="NCBI Taxonomy" id="280463"/>
    <lineage>
        <taxon>Eukaryota</taxon>
        <taxon>Haptista</taxon>
        <taxon>Haptophyta</taxon>
        <taxon>Prymnesiophyceae</taxon>
        <taxon>Isochrysidales</taxon>
        <taxon>Noelaerhabdaceae</taxon>
        <taxon>Emiliania</taxon>
    </lineage>
</organism>
<dbReference type="AlphaFoldDB" id="A0A0D3L142"/>
<evidence type="ECO:0000313" key="3">
    <source>
        <dbReference type="EnsemblProtists" id="EOD41727"/>
    </source>
</evidence>
<dbReference type="PANTHER" id="PTHR11240:SF22">
    <property type="entry name" value="RIBONUCLEASE T2"/>
    <property type="match status" value="1"/>
</dbReference>
<dbReference type="eggNOG" id="ENOG502SGJZ">
    <property type="taxonomic scope" value="Eukaryota"/>
</dbReference>
<dbReference type="PaxDb" id="2903-EOD41727"/>
<dbReference type="KEGG" id="ehx:EMIHUDRAFT_194205"/>
<dbReference type="STRING" id="2903.R1E2S5"/>
<dbReference type="Pfam" id="PF00445">
    <property type="entry name" value="Ribonuclease_T2"/>
    <property type="match status" value="1"/>
</dbReference>
<dbReference type="SUPFAM" id="SSF55895">
    <property type="entry name" value="Ribonuclease Rh-like"/>
    <property type="match status" value="1"/>
</dbReference>
<dbReference type="GO" id="GO:0003723">
    <property type="term" value="F:RNA binding"/>
    <property type="evidence" value="ECO:0007669"/>
    <property type="project" value="InterPro"/>
</dbReference>
<keyword evidence="4" id="KW-1185">Reference proteome</keyword>
<dbReference type="InterPro" id="IPR018188">
    <property type="entry name" value="RNase_T2_His_AS_1"/>
</dbReference>
<comment type="similarity">
    <text evidence="1 2">Belongs to the RNase T2 family.</text>
</comment>
<dbReference type="PROSITE" id="PS00531">
    <property type="entry name" value="RNASE_T2_2"/>
    <property type="match status" value="1"/>
</dbReference>
<dbReference type="HOGENOM" id="CLU_069912_2_1_1"/>
<dbReference type="InterPro" id="IPR036430">
    <property type="entry name" value="RNase_T2-like_sf"/>
</dbReference>
<dbReference type="InterPro" id="IPR001568">
    <property type="entry name" value="RNase_T2-like"/>
</dbReference>
<dbReference type="PANTHER" id="PTHR11240">
    <property type="entry name" value="RIBONUCLEASE T2"/>
    <property type="match status" value="1"/>
</dbReference>
<dbReference type="EnsemblProtists" id="EOD41727">
    <property type="protein sequence ID" value="EOD41727"/>
    <property type="gene ID" value="EMIHUDRAFT_194205"/>
</dbReference>
<dbReference type="GeneID" id="17286997"/>
<dbReference type="GO" id="GO:0006401">
    <property type="term" value="P:RNA catabolic process"/>
    <property type="evidence" value="ECO:0007669"/>
    <property type="project" value="UniProtKB-ARBA"/>
</dbReference>
<reference evidence="3" key="2">
    <citation type="submission" date="2024-10" db="UniProtKB">
        <authorList>
            <consortium name="EnsemblProtists"/>
        </authorList>
    </citation>
    <scope>IDENTIFICATION</scope>
</reference>
<evidence type="ECO:0000256" key="1">
    <source>
        <dbReference type="ARBA" id="ARBA00007469"/>
    </source>
</evidence>
<dbReference type="Proteomes" id="UP000013827">
    <property type="component" value="Unassembled WGS sequence"/>
</dbReference>
<dbReference type="Gene3D" id="3.90.730.10">
    <property type="entry name" value="Ribonuclease T2-like"/>
    <property type="match status" value="1"/>
</dbReference>
<proteinExistence type="inferred from homology"/>
<dbReference type="PROSITE" id="PS00530">
    <property type="entry name" value="RNASE_T2_1"/>
    <property type="match status" value="1"/>
</dbReference>